<proteinExistence type="predicted"/>
<evidence type="ECO:0000313" key="1">
    <source>
        <dbReference type="EMBL" id="MDT2546013.1"/>
    </source>
</evidence>
<dbReference type="RefSeq" id="WP_222227553.1">
    <property type="nucleotide sequence ID" value="NZ_CP081847.1"/>
</dbReference>
<gene>
    <name evidence="1" type="ORF">P7D69_16820</name>
</gene>
<evidence type="ECO:0000313" key="2">
    <source>
        <dbReference type="Proteomes" id="UP001254770"/>
    </source>
</evidence>
<reference evidence="1" key="1">
    <citation type="submission" date="2023-03" db="EMBL/GenBank/DDBJ databases">
        <authorList>
            <person name="Shen W."/>
            <person name="Cai J."/>
        </authorList>
    </citation>
    <scope>NUCLEOTIDE SEQUENCE</scope>
    <source>
        <strain evidence="1">Y15</strain>
    </source>
</reference>
<dbReference type="AlphaFoldDB" id="A0AAW8TGQ4"/>
<protein>
    <submittedName>
        <fullName evidence="1">Uncharacterized protein</fullName>
    </submittedName>
</protein>
<sequence length="226" mass="25775">MDNYLQRKQRGWIEENDLFNHKTNSCETLIFMLHSQDACDRTIAAKLLPLDCETTDILLHSLMTETALYTRLAMTEKLEGGDKSTALKMIDFLGKIGKNQHRVPIAPSKKKSFPLPRDLMARSLGRMNPELFPVLLASAEELPPLKLSELIDAIGYMAFYHPALATVQNYQRLLRIKNSYGNNPLIQWKCLICFSAFPQSKDLLAQEDQFSMEAQRSLSLLALKRD</sequence>
<dbReference type="EMBL" id="JARPXL010000021">
    <property type="protein sequence ID" value="MDT2546013.1"/>
    <property type="molecule type" value="Genomic_DNA"/>
</dbReference>
<organism evidence="1 2">
    <name type="scientific">Enterococcus raffinosus</name>
    <dbReference type="NCBI Taxonomy" id="71452"/>
    <lineage>
        <taxon>Bacteria</taxon>
        <taxon>Bacillati</taxon>
        <taxon>Bacillota</taxon>
        <taxon>Bacilli</taxon>
        <taxon>Lactobacillales</taxon>
        <taxon>Enterococcaceae</taxon>
        <taxon>Enterococcus</taxon>
    </lineage>
</organism>
<dbReference type="Proteomes" id="UP001254770">
    <property type="component" value="Unassembled WGS sequence"/>
</dbReference>
<name>A0AAW8TGQ4_9ENTE</name>
<accession>A0AAW8TGQ4</accession>
<comment type="caution">
    <text evidence="1">The sequence shown here is derived from an EMBL/GenBank/DDBJ whole genome shotgun (WGS) entry which is preliminary data.</text>
</comment>